<evidence type="ECO:0000313" key="2">
    <source>
        <dbReference type="EMBL" id="KKK87374.1"/>
    </source>
</evidence>
<sequence length="237" mass="26237">GGIYPSKTFAAKHDLEFIPKTAKEGDDKATIINGNGLEVFSSKEWGMLQGKLPQEVIFCAPVAKSLAKVDMWASTKYDENNQPKASVFTQGINTFAKKRLVPMVTEIYGINWDEVEYVDLTVVEEQVISSENGLYHLPKIVSTGEHKGKADYIRRENITICPLIVSSTQPKVAINAPASDEQPDLDESSEDVNESKEVKDESSGKEDAEKDVENDPDWAKKLGAKSNEKTNKVKDKT</sequence>
<evidence type="ECO:0000256" key="1">
    <source>
        <dbReference type="SAM" id="MobiDB-lite"/>
    </source>
</evidence>
<gene>
    <name evidence="2" type="ORF">LCGC14_2753890</name>
</gene>
<organism evidence="2">
    <name type="scientific">marine sediment metagenome</name>
    <dbReference type="NCBI Taxonomy" id="412755"/>
    <lineage>
        <taxon>unclassified sequences</taxon>
        <taxon>metagenomes</taxon>
        <taxon>ecological metagenomes</taxon>
    </lineage>
</organism>
<feature type="compositionally biased region" description="Acidic residues" evidence="1">
    <location>
        <begin position="181"/>
        <end position="192"/>
    </location>
</feature>
<name>A0A0F9B9M6_9ZZZZ</name>
<dbReference type="AlphaFoldDB" id="A0A0F9B9M6"/>
<feature type="compositionally biased region" description="Basic and acidic residues" evidence="1">
    <location>
        <begin position="193"/>
        <end position="237"/>
    </location>
</feature>
<comment type="caution">
    <text evidence="2">The sequence shown here is derived from an EMBL/GenBank/DDBJ whole genome shotgun (WGS) entry which is preliminary data.</text>
</comment>
<feature type="region of interest" description="Disordered" evidence="1">
    <location>
        <begin position="175"/>
        <end position="237"/>
    </location>
</feature>
<feature type="non-terminal residue" evidence="2">
    <location>
        <position position="1"/>
    </location>
</feature>
<accession>A0A0F9B9M6</accession>
<dbReference type="EMBL" id="LAZR01050431">
    <property type="protein sequence ID" value="KKK87374.1"/>
    <property type="molecule type" value="Genomic_DNA"/>
</dbReference>
<proteinExistence type="predicted"/>
<protein>
    <submittedName>
        <fullName evidence="2">Uncharacterized protein</fullName>
    </submittedName>
</protein>
<reference evidence="2" key="1">
    <citation type="journal article" date="2015" name="Nature">
        <title>Complex archaea that bridge the gap between prokaryotes and eukaryotes.</title>
        <authorList>
            <person name="Spang A."/>
            <person name="Saw J.H."/>
            <person name="Jorgensen S.L."/>
            <person name="Zaremba-Niedzwiedzka K."/>
            <person name="Martijn J."/>
            <person name="Lind A.E."/>
            <person name="van Eijk R."/>
            <person name="Schleper C."/>
            <person name="Guy L."/>
            <person name="Ettema T.J."/>
        </authorList>
    </citation>
    <scope>NUCLEOTIDE SEQUENCE</scope>
</reference>